<evidence type="ECO:0000313" key="3">
    <source>
        <dbReference type="EMBL" id="MVZ61172.1"/>
    </source>
</evidence>
<dbReference type="Pfam" id="PF04734">
    <property type="entry name" value="Ceramidase_alk"/>
    <property type="match status" value="1"/>
</dbReference>
<accession>A0A6N8L061</accession>
<feature type="signal peptide" evidence="1">
    <location>
        <begin position="1"/>
        <end position="25"/>
    </location>
</feature>
<organism evidence="3 4">
    <name type="scientific">Sphingobacterium humi</name>
    <dbReference type="NCBI Taxonomy" id="1796905"/>
    <lineage>
        <taxon>Bacteria</taxon>
        <taxon>Pseudomonadati</taxon>
        <taxon>Bacteroidota</taxon>
        <taxon>Sphingobacteriia</taxon>
        <taxon>Sphingobacteriales</taxon>
        <taxon>Sphingobacteriaceae</taxon>
        <taxon>Sphingobacterium</taxon>
    </lineage>
</organism>
<sequence>MRLYIRNTKPTFRICLALLSILALMLPTESQGVPHDLAQAQLQVGIGKRNITPSAKVKNWVTGKPYLKIKDSIFVRSLVIKDSLGQTSVIISWDLVDANESATEEIRKRISELIDIPMKNILVNATHNHSAPWSPIYKEGFRGKENETWWTTRYIANINDDPHFAAWKQQLMSQTVDATKDALKSLQPATIWVGRIDASEYMNNRRPRTPKWGVEDANTPKGYNYKHEEWNPKVLMGGATFGPMDRAMSLISFRNNKGNNIATIFHLAVHAVAIYPYLDDVSGDWPSAAAAKLNQKIGGESIFLQGAAGDINPWRRGPEAVQEMSSGLADLGSTAYKYSAKLAIAPLQTFQRKTSLPASDRGKNRTGLSTIEAEVQVITLGPLAIVALPGEPLTSLADEIRKKSPFPQTLVLGYSNGNGVHYVCMPDEKPHGGYEVEEGTSGTELAGLELVEVANNMLQEAKAALEIKK</sequence>
<proteinExistence type="predicted"/>
<evidence type="ECO:0000256" key="1">
    <source>
        <dbReference type="SAM" id="SignalP"/>
    </source>
</evidence>
<feature type="chain" id="PRO_5026915292" description="Neutral/alkaline non-lysosomal ceramidase N-terminal domain-containing protein" evidence="1">
    <location>
        <begin position="26"/>
        <end position="469"/>
    </location>
</feature>
<reference evidence="3 4" key="1">
    <citation type="submission" date="2019-12" db="EMBL/GenBank/DDBJ databases">
        <authorList>
            <person name="Dong K."/>
        </authorList>
    </citation>
    <scope>NUCLEOTIDE SEQUENCE [LARGE SCALE GENOMIC DNA]</scope>
    <source>
        <strain evidence="3 4">JCM 31225</strain>
    </source>
</reference>
<comment type="caution">
    <text evidence="3">The sequence shown here is derived from an EMBL/GenBank/DDBJ whole genome shotgun (WGS) entry which is preliminary data.</text>
</comment>
<dbReference type="EMBL" id="WSQA01000002">
    <property type="protein sequence ID" value="MVZ61172.1"/>
    <property type="molecule type" value="Genomic_DNA"/>
</dbReference>
<dbReference type="OrthoDB" id="337762at2"/>
<dbReference type="RefSeq" id="WP_160367812.1">
    <property type="nucleotide sequence ID" value="NZ_WSQA01000002.1"/>
</dbReference>
<evidence type="ECO:0000259" key="2">
    <source>
        <dbReference type="Pfam" id="PF04734"/>
    </source>
</evidence>
<feature type="domain" description="Neutral/alkaline non-lysosomal ceramidase N-terminal" evidence="2">
    <location>
        <begin position="69"/>
        <end position="319"/>
    </location>
</feature>
<dbReference type="Proteomes" id="UP000435036">
    <property type="component" value="Unassembled WGS sequence"/>
</dbReference>
<keyword evidence="4" id="KW-1185">Reference proteome</keyword>
<name>A0A6N8L061_9SPHI</name>
<protein>
    <recommendedName>
        <fullName evidence="2">Neutral/alkaline non-lysosomal ceramidase N-terminal domain-containing protein</fullName>
    </recommendedName>
</protein>
<keyword evidence="1" id="KW-0732">Signal</keyword>
<gene>
    <name evidence="3" type="ORF">GQF63_03980</name>
</gene>
<dbReference type="InterPro" id="IPR031329">
    <property type="entry name" value="NEUT/ALK_ceramidase_N"/>
</dbReference>
<dbReference type="AlphaFoldDB" id="A0A6N8L061"/>
<evidence type="ECO:0000313" key="4">
    <source>
        <dbReference type="Proteomes" id="UP000435036"/>
    </source>
</evidence>